<evidence type="ECO:0000313" key="3">
    <source>
        <dbReference type="Proteomes" id="UP000775547"/>
    </source>
</evidence>
<comment type="caution">
    <text evidence="2">The sequence shown here is derived from an EMBL/GenBank/DDBJ whole genome shotgun (WGS) entry which is preliminary data.</text>
</comment>
<dbReference type="PROSITE" id="PS50181">
    <property type="entry name" value="FBOX"/>
    <property type="match status" value="1"/>
</dbReference>
<reference evidence="2" key="2">
    <citation type="submission" date="2021-10" db="EMBL/GenBank/DDBJ databases">
        <title>Phylogenomics reveals ancestral predisposition of the termite-cultivated fungus Termitomyces towards a domesticated lifestyle.</title>
        <authorList>
            <person name="Auxier B."/>
            <person name="Grum-Grzhimaylo A."/>
            <person name="Cardenas M.E."/>
            <person name="Lodge J.D."/>
            <person name="Laessoe T."/>
            <person name="Pedersen O."/>
            <person name="Smith M.E."/>
            <person name="Kuyper T.W."/>
            <person name="Franco-Molano E.A."/>
            <person name="Baroni T.J."/>
            <person name="Aanen D.K."/>
        </authorList>
    </citation>
    <scope>NUCLEOTIDE SEQUENCE</scope>
    <source>
        <strain evidence="2">AP01</strain>
        <tissue evidence="2">Mycelium</tissue>
    </source>
</reference>
<keyword evidence="3" id="KW-1185">Reference proteome</keyword>
<evidence type="ECO:0000313" key="2">
    <source>
        <dbReference type="EMBL" id="KAG5642313.1"/>
    </source>
</evidence>
<accession>A0A9P7K9J2</accession>
<evidence type="ECO:0000259" key="1">
    <source>
        <dbReference type="PROSITE" id="PS50181"/>
    </source>
</evidence>
<dbReference type="Proteomes" id="UP000775547">
    <property type="component" value="Unassembled WGS sequence"/>
</dbReference>
<feature type="domain" description="F-box" evidence="1">
    <location>
        <begin position="18"/>
        <end position="75"/>
    </location>
</feature>
<dbReference type="AlphaFoldDB" id="A0A9P7K9J2"/>
<sequence length="522" mass="59502">MRTQAHPNFLMMSSESVAATLQSLPPEILSEIFIHSSTSTISVPPVLTDMPWVLGRVCRRWRDICRRERRIWGLVRVHSDLVDLHRVLELVPPAVHLDLYLAVTEERPVVSELKPLGAPVLPSLVERTEKLDMLCWDGIDGIFAESAFPLLRSLRVRCVKDASPHQSYRLFLAARHVRELCLHDGHESRKVSFVSLPFHWDNITMLDLGFNSGPSLVDFLLGLAQCTSLEHLRVSFTQNHTDTLIPKAIQRFPRLHTVQITHIVPPALANFVPQFWEHIASLNLRSVEFQDVGVLISALRQCSLLHTLSISYLCWETTETLDIPVPLPRLVNLSVEVDSTSMLFHHMIVPSLKNLHIRSDLTFNLVPLMDMLVSSECALQTIDFAFYGNFPVEQWYNSGLHDLLAASQTVTSVKIPPLHTRIAEDFAEGNLLPRLHALEWRTHYDTCGLFLSVLEKRMRLEAGGGISLCRAVCLNQSIDDLVFAESRLQFLREEYRLDVQVLSHTPEFMTWGLRINEWAKDF</sequence>
<dbReference type="Gene3D" id="3.80.10.10">
    <property type="entry name" value="Ribonuclease Inhibitor"/>
    <property type="match status" value="1"/>
</dbReference>
<dbReference type="EMBL" id="JABCKV010000196">
    <property type="protein sequence ID" value="KAG5642313.1"/>
    <property type="molecule type" value="Genomic_DNA"/>
</dbReference>
<gene>
    <name evidence="2" type="ORF">DXG03_003015</name>
</gene>
<dbReference type="InterPro" id="IPR001810">
    <property type="entry name" value="F-box_dom"/>
</dbReference>
<reference evidence="2" key="1">
    <citation type="submission" date="2020-07" db="EMBL/GenBank/DDBJ databases">
        <authorList>
            <person name="Nieuwenhuis M."/>
            <person name="Van De Peppel L.J.J."/>
        </authorList>
    </citation>
    <scope>NUCLEOTIDE SEQUENCE</scope>
    <source>
        <strain evidence="2">AP01</strain>
        <tissue evidence="2">Mycelium</tissue>
    </source>
</reference>
<name>A0A9P7K9J2_9AGAR</name>
<protein>
    <recommendedName>
        <fullName evidence="1">F-box domain-containing protein</fullName>
    </recommendedName>
</protein>
<organism evidence="2 3">
    <name type="scientific">Asterophora parasitica</name>
    <dbReference type="NCBI Taxonomy" id="117018"/>
    <lineage>
        <taxon>Eukaryota</taxon>
        <taxon>Fungi</taxon>
        <taxon>Dikarya</taxon>
        <taxon>Basidiomycota</taxon>
        <taxon>Agaricomycotina</taxon>
        <taxon>Agaricomycetes</taxon>
        <taxon>Agaricomycetidae</taxon>
        <taxon>Agaricales</taxon>
        <taxon>Tricholomatineae</taxon>
        <taxon>Lyophyllaceae</taxon>
        <taxon>Asterophora</taxon>
    </lineage>
</organism>
<dbReference type="Gene3D" id="1.20.1280.50">
    <property type="match status" value="1"/>
</dbReference>
<proteinExistence type="predicted"/>
<dbReference type="InterPro" id="IPR032675">
    <property type="entry name" value="LRR_dom_sf"/>
</dbReference>
<dbReference type="SUPFAM" id="SSF52047">
    <property type="entry name" value="RNI-like"/>
    <property type="match status" value="1"/>
</dbReference>